<feature type="region of interest" description="Disordered" evidence="8">
    <location>
        <begin position="205"/>
        <end position="236"/>
    </location>
</feature>
<evidence type="ECO:0000256" key="2">
    <source>
        <dbReference type="ARBA" id="ARBA00004642"/>
    </source>
</evidence>
<dbReference type="OMA" id="TEKWTHK"/>
<evidence type="ECO:0000313" key="9">
    <source>
        <dbReference type="EnsemblPlants" id="Kaladp0037s0212.1.v1.1"/>
    </source>
</evidence>
<dbReference type="Gramene" id="Kaladp0037s0212.1.v1.1">
    <property type="protein sequence ID" value="Kaladp0037s0212.1.v1.1"/>
    <property type="gene ID" value="Kaladp0037s0212.v1.1"/>
</dbReference>
<dbReference type="EnsemblPlants" id="Kaladp0037s0212.1.v1.1">
    <property type="protein sequence ID" value="Kaladp0037s0212.1.v1.1"/>
    <property type="gene ID" value="Kaladp0037s0212.v1.1"/>
</dbReference>
<feature type="compositionally biased region" description="Acidic residues" evidence="8">
    <location>
        <begin position="214"/>
        <end position="227"/>
    </location>
</feature>
<dbReference type="GO" id="GO:0006364">
    <property type="term" value="P:rRNA processing"/>
    <property type="evidence" value="ECO:0007669"/>
    <property type="project" value="TreeGrafter"/>
</dbReference>
<proteinExistence type="inferred from homology"/>
<evidence type="ECO:0000256" key="6">
    <source>
        <dbReference type="ARBA" id="ARBA00023242"/>
    </source>
</evidence>
<organism evidence="9 10">
    <name type="scientific">Kalanchoe fedtschenkoi</name>
    <name type="common">Lavender scallops</name>
    <name type="synonym">South American air plant</name>
    <dbReference type="NCBI Taxonomy" id="63787"/>
    <lineage>
        <taxon>Eukaryota</taxon>
        <taxon>Viridiplantae</taxon>
        <taxon>Streptophyta</taxon>
        <taxon>Embryophyta</taxon>
        <taxon>Tracheophyta</taxon>
        <taxon>Spermatophyta</taxon>
        <taxon>Magnoliopsida</taxon>
        <taxon>eudicotyledons</taxon>
        <taxon>Gunneridae</taxon>
        <taxon>Pentapetalae</taxon>
        <taxon>Saxifragales</taxon>
        <taxon>Crassulaceae</taxon>
        <taxon>Kalanchoe</taxon>
    </lineage>
</organism>
<evidence type="ECO:0000256" key="7">
    <source>
        <dbReference type="SAM" id="Coils"/>
    </source>
</evidence>
<dbReference type="PANTHER" id="PTHR14211">
    <property type="entry name" value="GLIOMA SUPPRESSOR CANDIDATE REGION GENE 2"/>
    <property type="match status" value="1"/>
</dbReference>
<name>A0A7N0THT2_KALFE</name>
<evidence type="ECO:0000313" key="10">
    <source>
        <dbReference type="Proteomes" id="UP000594263"/>
    </source>
</evidence>
<evidence type="ECO:0000256" key="1">
    <source>
        <dbReference type="ARBA" id="ARBA00004604"/>
    </source>
</evidence>
<comment type="subcellular location">
    <subcellularLocation>
        <location evidence="1">Nucleus</location>
        <location evidence="1">Nucleolus</location>
    </subcellularLocation>
    <subcellularLocation>
        <location evidence="2">Nucleus</location>
        <location evidence="2">Nucleoplasm</location>
    </subcellularLocation>
</comment>
<evidence type="ECO:0000256" key="4">
    <source>
        <dbReference type="ARBA" id="ARBA00018339"/>
    </source>
</evidence>
<reference evidence="9" key="1">
    <citation type="submission" date="2021-01" db="UniProtKB">
        <authorList>
            <consortium name="EnsemblPlants"/>
        </authorList>
    </citation>
    <scope>IDENTIFICATION</scope>
</reference>
<dbReference type="Proteomes" id="UP000594263">
    <property type="component" value="Unplaced"/>
</dbReference>
<keyword evidence="10" id="KW-1185">Reference proteome</keyword>
<keyword evidence="7" id="KW-0175">Coiled coil</keyword>
<dbReference type="GO" id="GO:0005654">
    <property type="term" value="C:nucleoplasm"/>
    <property type="evidence" value="ECO:0007669"/>
    <property type="project" value="UniProtKB-SubCell"/>
</dbReference>
<sequence>MGKKAQTSRKGKKAWRANISTEDIHDFFDKSTKDAQSGGSLKEVPSESLFFVDKSSDLSVKRKIEKNREKVLWRDSILQKNPFVKPVPSSTNRKKNQKKPPAAPSAAQNGSKDCTASSSEVACLWASTGEDDNKVKKIRKPSLIPAVEVEPSGCSFNPSFQSHQDSLAHAVAEEMQKVYRNELGPLPVPETVPGEAITEEDKYFLDADGGSNDDSSDDLEPANMDEDGNIRPKKTKRVTRVELNKRARRKEVLKKEADAKKVKELSKEIDSLPSIIQEIEKENKEKEKRRIRRVVAKQERLKVRPPRLGKRKFEPAPTQVLLSEEITGSLRKLKACCTLARDRFKSFEKRGLIVPTAKTSRRK</sequence>
<dbReference type="Pfam" id="PF07767">
    <property type="entry name" value="Nop53"/>
    <property type="match status" value="1"/>
</dbReference>
<protein>
    <recommendedName>
        <fullName evidence="4">Ribosome biogenesis protein NOP53</fullName>
    </recommendedName>
</protein>
<comment type="similarity">
    <text evidence="3">Belongs to the NOP53 family.</text>
</comment>
<dbReference type="GO" id="GO:0005730">
    <property type="term" value="C:nucleolus"/>
    <property type="evidence" value="ECO:0007669"/>
    <property type="project" value="UniProtKB-SubCell"/>
</dbReference>
<accession>A0A7N0THT2</accession>
<feature type="region of interest" description="Disordered" evidence="8">
    <location>
        <begin position="82"/>
        <end position="115"/>
    </location>
</feature>
<dbReference type="AlphaFoldDB" id="A0A7N0THT2"/>
<evidence type="ECO:0000256" key="8">
    <source>
        <dbReference type="SAM" id="MobiDB-lite"/>
    </source>
</evidence>
<keyword evidence="6" id="KW-0539">Nucleus</keyword>
<feature type="coiled-coil region" evidence="7">
    <location>
        <begin position="262"/>
        <end position="301"/>
    </location>
</feature>
<dbReference type="InterPro" id="IPR011687">
    <property type="entry name" value="Nop53/GLTSCR2"/>
</dbReference>
<dbReference type="GO" id="GO:0000027">
    <property type="term" value="P:ribosomal large subunit assembly"/>
    <property type="evidence" value="ECO:0007669"/>
    <property type="project" value="TreeGrafter"/>
</dbReference>
<evidence type="ECO:0000256" key="3">
    <source>
        <dbReference type="ARBA" id="ARBA00008838"/>
    </source>
</evidence>
<dbReference type="PIRSF" id="PIRSF017302">
    <property type="entry name" value="Gltscr2"/>
    <property type="match status" value="1"/>
</dbReference>
<evidence type="ECO:0000256" key="5">
    <source>
        <dbReference type="ARBA" id="ARBA00022517"/>
    </source>
</evidence>
<keyword evidence="5" id="KW-0690">Ribosome biogenesis</keyword>
<dbReference type="GO" id="GO:0008097">
    <property type="term" value="F:5S rRNA binding"/>
    <property type="evidence" value="ECO:0007669"/>
    <property type="project" value="TreeGrafter"/>
</dbReference>
<dbReference type="PANTHER" id="PTHR14211:SF7">
    <property type="entry name" value="RIBOSOME BIOGENESIS PROTEIN NOP53"/>
    <property type="match status" value="1"/>
</dbReference>